<evidence type="ECO:0000313" key="1">
    <source>
        <dbReference type="EMBL" id="PIU24507.1"/>
    </source>
</evidence>
<evidence type="ECO:0000313" key="2">
    <source>
        <dbReference type="Proteomes" id="UP000229896"/>
    </source>
</evidence>
<proteinExistence type="predicted"/>
<dbReference type="EMBL" id="PEXI01000025">
    <property type="protein sequence ID" value="PIU24507.1"/>
    <property type="molecule type" value="Genomic_DNA"/>
</dbReference>
<sequence length="93" mass="10569">MFFAKLILSDNPHKGAVWVVSTLTSSIKFAAGFDCHRHLGGQPTPYNHRECYRDIAPIDWDQHFLFTQVTTCQLGLFSRIMAIVNTEQLVQTS</sequence>
<gene>
    <name evidence="1" type="ORF">COT12_00700</name>
</gene>
<organism evidence="1 2">
    <name type="scientific">Candidatus Berkelbacteria bacterium CG08_land_8_20_14_0_20_39_8</name>
    <dbReference type="NCBI Taxonomy" id="1974511"/>
    <lineage>
        <taxon>Bacteria</taxon>
        <taxon>Candidatus Berkelbacteria</taxon>
    </lineage>
</organism>
<dbReference type="Proteomes" id="UP000229896">
    <property type="component" value="Unassembled WGS sequence"/>
</dbReference>
<reference evidence="2" key="1">
    <citation type="submission" date="2017-09" db="EMBL/GenBank/DDBJ databases">
        <title>Depth-based differentiation of microbial function through sediment-hosted aquifers and enrichment of novel symbionts in the deep terrestrial subsurface.</title>
        <authorList>
            <person name="Probst A.J."/>
            <person name="Ladd B."/>
            <person name="Jarett J.K."/>
            <person name="Geller-Mcgrath D.E."/>
            <person name="Sieber C.M.K."/>
            <person name="Emerson J.B."/>
            <person name="Anantharaman K."/>
            <person name="Thomas B.C."/>
            <person name="Malmstrom R."/>
            <person name="Stieglmeier M."/>
            <person name="Klingl A."/>
            <person name="Woyke T."/>
            <person name="Ryan C.M."/>
            <person name="Banfield J.F."/>
        </authorList>
    </citation>
    <scope>NUCLEOTIDE SEQUENCE [LARGE SCALE GENOMIC DNA]</scope>
</reference>
<accession>A0A2M6YCT9</accession>
<protein>
    <submittedName>
        <fullName evidence="1">Uncharacterized protein</fullName>
    </submittedName>
</protein>
<comment type="caution">
    <text evidence="1">The sequence shown here is derived from an EMBL/GenBank/DDBJ whole genome shotgun (WGS) entry which is preliminary data.</text>
</comment>
<name>A0A2M6YCT9_9BACT</name>
<dbReference type="AlphaFoldDB" id="A0A2M6YCT9"/>